<dbReference type="AlphaFoldDB" id="A0A841FLF5"/>
<protein>
    <recommendedName>
        <fullName evidence="2">GH64 domain-containing protein</fullName>
    </recommendedName>
</protein>
<accession>A0A841FLF5</accession>
<dbReference type="EMBL" id="JACHGT010000003">
    <property type="protein sequence ID" value="MBB6034017.1"/>
    <property type="molecule type" value="Genomic_DNA"/>
</dbReference>
<organism evidence="3 4">
    <name type="scientific">Phytomonospora endophytica</name>
    <dbReference type="NCBI Taxonomy" id="714109"/>
    <lineage>
        <taxon>Bacteria</taxon>
        <taxon>Bacillati</taxon>
        <taxon>Actinomycetota</taxon>
        <taxon>Actinomycetes</taxon>
        <taxon>Micromonosporales</taxon>
        <taxon>Micromonosporaceae</taxon>
        <taxon>Phytomonospora</taxon>
    </lineage>
</organism>
<feature type="signal peptide" evidence="1">
    <location>
        <begin position="1"/>
        <end position="23"/>
    </location>
</feature>
<gene>
    <name evidence="3" type="ORF">HNR73_001867</name>
</gene>
<name>A0A841FLF5_9ACTN</name>
<reference evidence="3 4" key="1">
    <citation type="submission" date="2020-08" db="EMBL/GenBank/DDBJ databases">
        <title>Genomic Encyclopedia of Type Strains, Phase IV (KMG-IV): sequencing the most valuable type-strain genomes for metagenomic binning, comparative biology and taxonomic classification.</title>
        <authorList>
            <person name="Goeker M."/>
        </authorList>
    </citation>
    <scope>NUCLEOTIDE SEQUENCE [LARGE SCALE GENOMIC DNA]</scope>
    <source>
        <strain evidence="3 4">YIM 65646</strain>
    </source>
</reference>
<comment type="caution">
    <text evidence="3">The sequence shown here is derived from an EMBL/GenBank/DDBJ whole genome shotgun (WGS) entry which is preliminary data.</text>
</comment>
<evidence type="ECO:0000313" key="4">
    <source>
        <dbReference type="Proteomes" id="UP000548476"/>
    </source>
</evidence>
<dbReference type="InterPro" id="IPR037176">
    <property type="entry name" value="Osmotin/thaumatin-like_sf"/>
</dbReference>
<evidence type="ECO:0000259" key="2">
    <source>
        <dbReference type="PROSITE" id="PS52006"/>
    </source>
</evidence>
<dbReference type="PROSITE" id="PS52006">
    <property type="entry name" value="GH64"/>
    <property type="match status" value="1"/>
</dbReference>
<feature type="chain" id="PRO_5038469608" description="GH64 domain-containing protein" evidence="1">
    <location>
        <begin position="24"/>
        <end position="120"/>
    </location>
</feature>
<dbReference type="Gene3D" id="2.60.110.10">
    <property type="entry name" value="Thaumatin"/>
    <property type="match status" value="1"/>
</dbReference>
<evidence type="ECO:0000256" key="1">
    <source>
        <dbReference type="SAM" id="SignalP"/>
    </source>
</evidence>
<dbReference type="InterPro" id="IPR032477">
    <property type="entry name" value="Glyco_hydro_64"/>
</dbReference>
<dbReference type="Proteomes" id="UP000548476">
    <property type="component" value="Unassembled WGS sequence"/>
</dbReference>
<keyword evidence="4" id="KW-1185">Reference proteome</keyword>
<evidence type="ECO:0000313" key="3">
    <source>
        <dbReference type="EMBL" id="MBB6034017.1"/>
    </source>
</evidence>
<sequence length="120" mass="12561">MTPASRLTAALTAAVALVAGVLAAPPAPSAAPAGSFPVTVVNNTRGTWSDAQVYITVMGQSSPGQWAYLRTDGTLRPINHNDENAPGHLTKNGRNYANMSYTLAQARTVAMPPRIEGARM</sequence>
<dbReference type="Pfam" id="PF16483">
    <property type="entry name" value="Glyco_hydro_64"/>
    <property type="match status" value="1"/>
</dbReference>
<keyword evidence="1" id="KW-0732">Signal</keyword>
<feature type="domain" description="GH64" evidence="2">
    <location>
        <begin position="33"/>
        <end position="120"/>
    </location>
</feature>
<proteinExistence type="predicted"/>